<proteinExistence type="predicted"/>
<dbReference type="SUPFAM" id="SSF51695">
    <property type="entry name" value="PLC-like phosphodiesterases"/>
    <property type="match status" value="1"/>
</dbReference>
<sequence length="453" mass="50804">MGSALRERFALSFTTSGCLSSRKSCHAGPILFLEENGKNSSRLKPRGVYLTVSSYGGLFHKPDQFEINWYGVDDAHQNRTFAAILRHSPNSTDWNIAPKYPITESVGRVKTSVGFPGFQVERLMTGECLGYWAVLVNVNDDGEKAAIVDSSCLRGRPRWMRENCCHIAGLKLDELFIPGTHDSAMYRVRSGWPIGGFIFTQEQTILEQLAFGIRSLDLRVGFIDGVFWVVHDRFKAQVTVEAVLKQVRDFVMTTGEIVILDIHRFTLGFHEGVDPVEERHRMLVNLILKTLGGLVAPRALLNVTVESILSSCGLLQTYETNSTVFVMYNYKYQGPHSEFLCPGLVQNWADAQDVNILLKYLQKAACRKTPGTLSSAQAELTDKFPKQIDVLRELAELVNFNATNAFRELYWNCTNVVTSDYFLGTGMIELAIEANQVRGAIKDRSEERGKCGH</sequence>
<evidence type="ECO:0000256" key="5">
    <source>
        <dbReference type="ARBA" id="ARBA00023239"/>
    </source>
</evidence>
<accession>A0A9J6GJ01</accession>
<comment type="caution">
    <text evidence="6">The sequence shown here is derived from an EMBL/GenBank/DDBJ whole genome shotgun (WGS) entry which is preliminary data.</text>
</comment>
<dbReference type="Gene3D" id="3.20.20.190">
    <property type="entry name" value="Phosphatidylinositol (PI) phosphodiesterase"/>
    <property type="match status" value="1"/>
</dbReference>
<dbReference type="AlphaFoldDB" id="A0A9J6GJ01"/>
<keyword evidence="4" id="KW-1015">Disulfide bond</keyword>
<keyword evidence="7" id="KW-1185">Reference proteome</keyword>
<organism evidence="6 7">
    <name type="scientific">Haemaphysalis longicornis</name>
    <name type="common">Bush tick</name>
    <dbReference type="NCBI Taxonomy" id="44386"/>
    <lineage>
        <taxon>Eukaryota</taxon>
        <taxon>Metazoa</taxon>
        <taxon>Ecdysozoa</taxon>
        <taxon>Arthropoda</taxon>
        <taxon>Chelicerata</taxon>
        <taxon>Arachnida</taxon>
        <taxon>Acari</taxon>
        <taxon>Parasitiformes</taxon>
        <taxon>Ixodida</taxon>
        <taxon>Ixodoidea</taxon>
        <taxon>Ixodidae</taxon>
        <taxon>Haemaphysalinae</taxon>
        <taxon>Haemaphysalis</taxon>
    </lineage>
</organism>
<dbReference type="Proteomes" id="UP000821853">
    <property type="component" value="Chromosome 5"/>
</dbReference>
<evidence type="ECO:0000256" key="1">
    <source>
        <dbReference type="ARBA" id="ARBA00000110"/>
    </source>
</evidence>
<dbReference type="PANTHER" id="PTHR13593">
    <property type="match status" value="1"/>
</dbReference>
<dbReference type="EMBL" id="JABSTR010000007">
    <property type="protein sequence ID" value="KAH9375235.1"/>
    <property type="molecule type" value="Genomic_DNA"/>
</dbReference>
<keyword evidence="2" id="KW-0479">Metal-binding</keyword>
<comment type="catalytic activity">
    <reaction evidence="1">
        <text>an N-(acyl)-sphingosylphosphoethanolamine = an N-(acyl)-sphingosyl-1,3-cyclic phosphate + ethanolamine</text>
        <dbReference type="Rhea" id="RHEA:60648"/>
        <dbReference type="ChEBI" id="CHEBI:57603"/>
        <dbReference type="ChEBI" id="CHEBI:143891"/>
        <dbReference type="ChEBI" id="CHEBI:143892"/>
    </reaction>
</comment>
<gene>
    <name evidence="6" type="ORF">HPB48_021423</name>
</gene>
<evidence type="ECO:0000256" key="3">
    <source>
        <dbReference type="ARBA" id="ARBA00022842"/>
    </source>
</evidence>
<dbReference type="VEuPathDB" id="VectorBase:HLOH_062989"/>
<evidence type="ECO:0000313" key="7">
    <source>
        <dbReference type="Proteomes" id="UP000821853"/>
    </source>
</evidence>
<dbReference type="OMA" id="WFTTGVP"/>
<dbReference type="InterPro" id="IPR017946">
    <property type="entry name" value="PLC-like_Pdiesterase_TIM-brl"/>
</dbReference>
<evidence type="ECO:0000313" key="6">
    <source>
        <dbReference type="EMBL" id="KAH9375235.1"/>
    </source>
</evidence>
<name>A0A9J6GJ01_HAELO</name>
<keyword evidence="3" id="KW-0460">Magnesium</keyword>
<reference evidence="6 7" key="1">
    <citation type="journal article" date="2020" name="Cell">
        <title>Large-Scale Comparative Analyses of Tick Genomes Elucidate Their Genetic Diversity and Vector Capacities.</title>
        <authorList>
            <consortium name="Tick Genome and Microbiome Consortium (TIGMIC)"/>
            <person name="Jia N."/>
            <person name="Wang J."/>
            <person name="Shi W."/>
            <person name="Du L."/>
            <person name="Sun Y."/>
            <person name="Zhan W."/>
            <person name="Jiang J.F."/>
            <person name="Wang Q."/>
            <person name="Zhang B."/>
            <person name="Ji P."/>
            <person name="Bell-Sakyi L."/>
            <person name="Cui X.M."/>
            <person name="Yuan T.T."/>
            <person name="Jiang B.G."/>
            <person name="Yang W.F."/>
            <person name="Lam T.T."/>
            <person name="Chang Q.C."/>
            <person name="Ding S.J."/>
            <person name="Wang X.J."/>
            <person name="Zhu J.G."/>
            <person name="Ruan X.D."/>
            <person name="Zhao L."/>
            <person name="Wei J.T."/>
            <person name="Ye R.Z."/>
            <person name="Que T.C."/>
            <person name="Du C.H."/>
            <person name="Zhou Y.H."/>
            <person name="Cheng J.X."/>
            <person name="Dai P.F."/>
            <person name="Guo W.B."/>
            <person name="Han X.H."/>
            <person name="Huang E.J."/>
            <person name="Li L.F."/>
            <person name="Wei W."/>
            <person name="Gao Y.C."/>
            <person name="Liu J.Z."/>
            <person name="Shao H.Z."/>
            <person name="Wang X."/>
            <person name="Wang C.C."/>
            <person name="Yang T.C."/>
            <person name="Huo Q.B."/>
            <person name="Li W."/>
            <person name="Chen H.Y."/>
            <person name="Chen S.E."/>
            <person name="Zhou L.G."/>
            <person name="Ni X.B."/>
            <person name="Tian J.H."/>
            <person name="Sheng Y."/>
            <person name="Liu T."/>
            <person name="Pan Y.S."/>
            <person name="Xia L.Y."/>
            <person name="Li J."/>
            <person name="Zhao F."/>
            <person name="Cao W.C."/>
        </authorList>
    </citation>
    <scope>NUCLEOTIDE SEQUENCE [LARGE SCALE GENOMIC DNA]</scope>
    <source>
        <strain evidence="6">HaeL-2018</strain>
    </source>
</reference>
<dbReference type="PANTHER" id="PTHR13593:SF103">
    <property type="entry name" value="RE10370P"/>
    <property type="match status" value="1"/>
</dbReference>
<dbReference type="GO" id="GO:0008081">
    <property type="term" value="F:phosphoric diester hydrolase activity"/>
    <property type="evidence" value="ECO:0007669"/>
    <property type="project" value="InterPro"/>
</dbReference>
<keyword evidence="5" id="KW-0456">Lyase</keyword>
<dbReference type="GO" id="GO:0046872">
    <property type="term" value="F:metal ion binding"/>
    <property type="evidence" value="ECO:0007669"/>
    <property type="project" value="UniProtKB-KW"/>
</dbReference>
<dbReference type="InterPro" id="IPR051057">
    <property type="entry name" value="PI-PLC_domain"/>
</dbReference>
<dbReference type="GO" id="GO:0016829">
    <property type="term" value="F:lyase activity"/>
    <property type="evidence" value="ECO:0007669"/>
    <property type="project" value="UniProtKB-KW"/>
</dbReference>
<evidence type="ECO:0000256" key="4">
    <source>
        <dbReference type="ARBA" id="ARBA00023157"/>
    </source>
</evidence>
<evidence type="ECO:0000256" key="2">
    <source>
        <dbReference type="ARBA" id="ARBA00022723"/>
    </source>
</evidence>
<dbReference type="GO" id="GO:0006629">
    <property type="term" value="P:lipid metabolic process"/>
    <property type="evidence" value="ECO:0007669"/>
    <property type="project" value="InterPro"/>
</dbReference>
<dbReference type="OrthoDB" id="1046782at2759"/>
<protein>
    <submittedName>
        <fullName evidence="6">Uncharacterized protein</fullName>
    </submittedName>
</protein>